<organism evidence="3 4">
    <name type="scientific">Chitinophaga costaii</name>
    <dbReference type="NCBI Taxonomy" id="1335309"/>
    <lineage>
        <taxon>Bacteria</taxon>
        <taxon>Pseudomonadati</taxon>
        <taxon>Bacteroidota</taxon>
        <taxon>Chitinophagia</taxon>
        <taxon>Chitinophagales</taxon>
        <taxon>Chitinophagaceae</taxon>
        <taxon>Chitinophaga</taxon>
    </lineage>
</organism>
<feature type="signal peptide" evidence="1">
    <location>
        <begin position="1"/>
        <end position="27"/>
    </location>
</feature>
<sequence>MLTAPGLFRSLTMVSLASTLWIAKSYAQNVPVANTLPSATPVTVPAAYVNMPGNYIRTYEPNMITTDRVVVVNPANTVKQVKQTTQYGDGLGRSIQTVAKGFSPLGYDLVSPTLFDGYGREQYTYLPYVQTGANDGAFKTNPFSTQQSFYSNASLNPGTQGEQVLYQENQFESSPLNRTLKSFSAGNSWASSGGNHPVQQQYLLNTTTDGIRIWRMPATGSIPTSTTTFPAGTLMKNLTIDEQGHQVVEFKDNAGHVILKKVSISGTADGHSGWLCTYYVYDDLNNLRCVISPKAVSIISTNWVIPQIVADELCFQYTYDNKNRLIAKKIPGAGTVAMVYDTRDRLVFTQDANMLTQHQWLTTFYDALNRPVMTALYPSTQTAAQLQSTLDAAPGATITLSNTFPGPTDLVLGVRTTGQALYEARQTITFQDGFNSETNAEFTAQINPILQGSAEQVTVVNPLPNITGYDPITYTYYDNYTYTGVKALQAGDFSKLQADPDNSAYATPVSTSSNQTNSLPTGNKVRVLGTDQWLTTTTYYDKKGRPVQTISDNLQGGLVVNSTLYDFAGKGLSTFTHVTNLQSGIAPDEQILTIQAYDANDRVIKVSKQI</sequence>
<proteinExistence type="predicted"/>
<feature type="non-terminal residue" evidence="3">
    <location>
        <position position="610"/>
    </location>
</feature>
<evidence type="ECO:0000259" key="2">
    <source>
        <dbReference type="Pfam" id="PF20041"/>
    </source>
</evidence>
<evidence type="ECO:0000313" key="3">
    <source>
        <dbReference type="EMBL" id="SCC64211.1"/>
    </source>
</evidence>
<dbReference type="STRING" id="1335309.GA0116948_1281"/>
<dbReference type="EMBL" id="FMAR01000028">
    <property type="protein sequence ID" value="SCC64211.1"/>
    <property type="molecule type" value="Genomic_DNA"/>
</dbReference>
<feature type="domain" description="DUF6443" evidence="2">
    <location>
        <begin position="72"/>
        <end position="202"/>
    </location>
</feature>
<dbReference type="AlphaFoldDB" id="A0A1C4G8X8"/>
<feature type="chain" id="PRO_5008692345" evidence="1">
    <location>
        <begin position="28"/>
        <end position="610"/>
    </location>
</feature>
<dbReference type="InterPro" id="IPR045619">
    <property type="entry name" value="DUF6443"/>
</dbReference>
<keyword evidence="4" id="KW-1185">Reference proteome</keyword>
<dbReference type="Gene3D" id="2.180.10.10">
    <property type="entry name" value="RHS repeat-associated core"/>
    <property type="match status" value="1"/>
</dbReference>
<accession>A0A1C4G8X8</accession>
<dbReference type="Proteomes" id="UP000242818">
    <property type="component" value="Unassembled WGS sequence"/>
</dbReference>
<evidence type="ECO:0000256" key="1">
    <source>
        <dbReference type="SAM" id="SignalP"/>
    </source>
</evidence>
<dbReference type="Pfam" id="PF20041">
    <property type="entry name" value="DUF6443"/>
    <property type="match status" value="1"/>
</dbReference>
<name>A0A1C4G8X8_9BACT</name>
<reference evidence="3 4" key="1">
    <citation type="submission" date="2016-08" db="EMBL/GenBank/DDBJ databases">
        <authorList>
            <person name="Seilhamer J.J."/>
        </authorList>
    </citation>
    <scope>NUCLEOTIDE SEQUENCE [LARGE SCALE GENOMIC DNA]</scope>
    <source>
        <strain evidence="3 4">A37T2</strain>
    </source>
</reference>
<protein>
    <submittedName>
        <fullName evidence="3">YD repeat-containing protein</fullName>
    </submittedName>
</protein>
<keyword evidence="1" id="KW-0732">Signal</keyword>
<dbReference type="RefSeq" id="WP_249260579.1">
    <property type="nucleotide sequence ID" value="NZ_FMAR01000028.1"/>
</dbReference>
<gene>
    <name evidence="3" type="ORF">GA0116948_1281</name>
</gene>
<evidence type="ECO:0000313" key="4">
    <source>
        <dbReference type="Proteomes" id="UP000242818"/>
    </source>
</evidence>